<dbReference type="PANTHER" id="PTHR48078">
    <property type="entry name" value="THREONINE DEHYDRATASE, MITOCHONDRIAL-RELATED"/>
    <property type="match status" value="1"/>
</dbReference>
<accession>A0A7D5SSA5</accession>
<dbReference type="KEGG" id="hrr:HZS55_19820"/>
<keyword evidence="6" id="KW-1185">Reference proteome</keyword>
<dbReference type="RefSeq" id="WP_179909274.1">
    <property type="nucleotide sequence ID" value="NZ_CP058910.1"/>
</dbReference>
<dbReference type="OrthoDB" id="341080at2157"/>
<dbReference type="InterPro" id="IPR050147">
    <property type="entry name" value="Ser/Thr_Dehydratase"/>
</dbReference>
<evidence type="ECO:0000259" key="4">
    <source>
        <dbReference type="Pfam" id="PF00291"/>
    </source>
</evidence>
<feature type="domain" description="Tryptophan synthase beta chain-like PALP" evidence="4">
    <location>
        <begin position="74"/>
        <end position="378"/>
    </location>
</feature>
<dbReference type="AlphaFoldDB" id="A0A7D5SSA5"/>
<name>A0A7D5SSA5_9EURY</name>
<dbReference type="GO" id="GO:0006565">
    <property type="term" value="P:L-serine catabolic process"/>
    <property type="evidence" value="ECO:0007669"/>
    <property type="project" value="TreeGrafter"/>
</dbReference>
<dbReference type="Proteomes" id="UP000509667">
    <property type="component" value="Chromosome"/>
</dbReference>
<keyword evidence="3" id="KW-0456">Lyase</keyword>
<reference evidence="5 6" key="1">
    <citation type="submission" date="2020-07" db="EMBL/GenBank/DDBJ databases">
        <title>Halosimplex pelagicum sp. nov. and Halosimplex rubrum sp. nov., isolated from salted brown alga Laminaria, and emended description of the genus Halosimplex.</title>
        <authorList>
            <person name="Cui H."/>
        </authorList>
    </citation>
    <scope>NUCLEOTIDE SEQUENCE [LARGE SCALE GENOMIC DNA]</scope>
    <source>
        <strain evidence="5 6">R27</strain>
    </source>
</reference>
<gene>
    <name evidence="5" type="ORF">HZS55_19820</name>
</gene>
<comment type="cofactor">
    <cofactor evidence="1">
        <name>pyridoxal 5'-phosphate</name>
        <dbReference type="ChEBI" id="CHEBI:597326"/>
    </cofactor>
</comment>
<dbReference type="Pfam" id="PF00291">
    <property type="entry name" value="PALP"/>
    <property type="match status" value="1"/>
</dbReference>
<evidence type="ECO:0000256" key="1">
    <source>
        <dbReference type="ARBA" id="ARBA00001933"/>
    </source>
</evidence>
<evidence type="ECO:0000313" key="5">
    <source>
        <dbReference type="EMBL" id="QLH79407.1"/>
    </source>
</evidence>
<evidence type="ECO:0000256" key="3">
    <source>
        <dbReference type="ARBA" id="ARBA00023239"/>
    </source>
</evidence>
<dbReference type="InterPro" id="IPR001926">
    <property type="entry name" value="TrpB-like_PALP"/>
</dbReference>
<dbReference type="GO" id="GO:0004794">
    <property type="term" value="F:threonine deaminase activity"/>
    <property type="evidence" value="ECO:0007669"/>
    <property type="project" value="TreeGrafter"/>
</dbReference>
<dbReference type="InterPro" id="IPR036052">
    <property type="entry name" value="TrpB-like_PALP_sf"/>
</dbReference>
<dbReference type="SUPFAM" id="SSF53686">
    <property type="entry name" value="Tryptophan synthase beta subunit-like PLP-dependent enzymes"/>
    <property type="match status" value="1"/>
</dbReference>
<sequence>MDTTTSLDGLACVDCEATHDPAAVPGRCPDCGGALRASYDPAAADVTRESLAAARFDGLARFSDLLPFPADALVTLDEGTTPLIPAPEFAEALGVGAVYVKDEGANPTGTTADRGTALAVTAARDHGAEKVALPTTGDAGQSAAAYAARAGLESEAFVPTRSTFVAKAMTNVHGGDMSVVEGRYPDAVEAFEGAMSDEANAGWHSLAPFDTPYRHEGAKTLLFEVVEQLDWAVPDAVVHPTAHGLGVVGSHLAAEQLREAGPVDDTPALHVAQPEDCAPVVAADDAGDDDTETWERPDTLIGALEVPDPAGGALALDAVRDTGGWAVGAGDDDALEAAVQLNAEGIEASATGGVGAAAAQELADGGHLGSDDTVVLVNPVAGTKENDVLRSHLMRKGV</sequence>
<dbReference type="Gene3D" id="3.40.50.1100">
    <property type="match status" value="2"/>
</dbReference>
<dbReference type="GO" id="GO:0009097">
    <property type="term" value="P:isoleucine biosynthetic process"/>
    <property type="evidence" value="ECO:0007669"/>
    <property type="project" value="TreeGrafter"/>
</dbReference>
<dbReference type="GeneID" id="56080161"/>
<organism evidence="5 6">
    <name type="scientific">Halosimplex rubrum</name>
    <dbReference type="NCBI Taxonomy" id="869889"/>
    <lineage>
        <taxon>Archaea</taxon>
        <taxon>Methanobacteriati</taxon>
        <taxon>Methanobacteriota</taxon>
        <taxon>Stenosarchaea group</taxon>
        <taxon>Halobacteria</taxon>
        <taxon>Halobacteriales</taxon>
        <taxon>Haloarculaceae</taxon>
        <taxon>Halosimplex</taxon>
    </lineage>
</organism>
<keyword evidence="2" id="KW-0663">Pyridoxal phosphate</keyword>
<dbReference type="PANTHER" id="PTHR48078:SF6">
    <property type="entry name" value="L-THREONINE DEHYDRATASE CATABOLIC TDCB"/>
    <property type="match status" value="1"/>
</dbReference>
<dbReference type="GO" id="GO:0003941">
    <property type="term" value="F:L-serine ammonia-lyase activity"/>
    <property type="evidence" value="ECO:0007669"/>
    <property type="project" value="TreeGrafter"/>
</dbReference>
<protein>
    <submittedName>
        <fullName evidence="5">Pyridoxal-phosphate dependent enzyme</fullName>
    </submittedName>
</protein>
<dbReference type="GO" id="GO:0006567">
    <property type="term" value="P:L-threonine catabolic process"/>
    <property type="evidence" value="ECO:0007669"/>
    <property type="project" value="TreeGrafter"/>
</dbReference>
<dbReference type="EMBL" id="CP058910">
    <property type="protein sequence ID" value="QLH79407.1"/>
    <property type="molecule type" value="Genomic_DNA"/>
</dbReference>
<proteinExistence type="predicted"/>
<evidence type="ECO:0000313" key="6">
    <source>
        <dbReference type="Proteomes" id="UP000509667"/>
    </source>
</evidence>
<evidence type="ECO:0000256" key="2">
    <source>
        <dbReference type="ARBA" id="ARBA00022898"/>
    </source>
</evidence>